<sequence length="322" mass="34509">MGELINAYMSSTHKKELSNLCIPEDINTKSSSIQNQAKIVVEWMLGPHHLVAPNGSSSTLDTISTSRRRSDECEKREKEETIPSRGKNGGEGINACLIHLPHPPPPLVHPPLHLRSSRLLSTMYHEHHRSRWLPYLVCVNGECNNANPQAPICPVLPPSPPPATPPSSPPAVSPSTTPSQTCLPSGAAVCKFISYPLYNCSPPTTSPTTQATLTFNLLDGPGSLFAPSCDGMRHTQFEVVVAISTGFFNSGNLCGKHIQIKVASGREVVAKVVSQCNSASGCRGALSLNPPCSNNVIEGTRAVFRALGLPLRGSQTVQWTTV</sequence>
<feature type="compositionally biased region" description="Pro residues" evidence="5">
    <location>
        <begin position="156"/>
        <end position="172"/>
    </location>
</feature>
<feature type="region of interest" description="Disordered" evidence="5">
    <location>
        <begin position="54"/>
        <end position="89"/>
    </location>
</feature>
<gene>
    <name evidence="6" type="ORF">QJS10_CPB18g01683</name>
</gene>
<comment type="caution">
    <text evidence="6">The sequence shown here is derived from an EMBL/GenBank/DDBJ whole genome shotgun (WGS) entry which is preliminary data.</text>
</comment>
<evidence type="ECO:0000256" key="1">
    <source>
        <dbReference type="ARBA" id="ARBA00004613"/>
    </source>
</evidence>
<comment type="subcellular location">
    <subcellularLocation>
        <location evidence="1">Secreted</location>
    </subcellularLocation>
</comment>
<proteinExistence type="inferred from homology"/>
<protein>
    <submittedName>
        <fullName evidence="6">Uncharacterized protein</fullName>
    </submittedName>
</protein>
<evidence type="ECO:0000313" key="7">
    <source>
        <dbReference type="Proteomes" id="UP001180020"/>
    </source>
</evidence>
<dbReference type="GO" id="GO:0005576">
    <property type="term" value="C:extracellular region"/>
    <property type="evidence" value="ECO:0007669"/>
    <property type="project" value="UniProtKB-SubCell"/>
</dbReference>
<organism evidence="6 7">
    <name type="scientific">Acorus calamus</name>
    <name type="common">Sweet flag</name>
    <dbReference type="NCBI Taxonomy" id="4465"/>
    <lineage>
        <taxon>Eukaryota</taxon>
        <taxon>Viridiplantae</taxon>
        <taxon>Streptophyta</taxon>
        <taxon>Embryophyta</taxon>
        <taxon>Tracheophyta</taxon>
        <taxon>Spermatophyta</taxon>
        <taxon>Magnoliopsida</taxon>
        <taxon>Liliopsida</taxon>
        <taxon>Acoraceae</taxon>
        <taxon>Acorus</taxon>
    </lineage>
</organism>
<evidence type="ECO:0000313" key="6">
    <source>
        <dbReference type="EMBL" id="KAK1290760.1"/>
    </source>
</evidence>
<dbReference type="EMBL" id="JAUJYO010000018">
    <property type="protein sequence ID" value="KAK1290760.1"/>
    <property type="molecule type" value="Genomic_DNA"/>
</dbReference>
<feature type="compositionally biased region" description="Polar residues" evidence="5">
    <location>
        <begin position="54"/>
        <end position="65"/>
    </location>
</feature>
<accession>A0AAV9CPJ2</accession>
<name>A0AAV9CPJ2_ACOCL</name>
<dbReference type="Gene3D" id="2.40.40.10">
    <property type="entry name" value="RlpA-like domain"/>
    <property type="match status" value="1"/>
</dbReference>
<feature type="region of interest" description="Disordered" evidence="5">
    <location>
        <begin position="156"/>
        <end position="179"/>
    </location>
</feature>
<keyword evidence="4" id="KW-0732">Signal</keyword>
<keyword evidence="7" id="KW-1185">Reference proteome</keyword>
<dbReference type="Pfam" id="PF24300">
    <property type="entry name" value="KWL1"/>
    <property type="match status" value="1"/>
</dbReference>
<reference evidence="6" key="1">
    <citation type="journal article" date="2023" name="Nat. Commun.">
        <title>Diploid and tetraploid genomes of Acorus and the evolution of monocots.</title>
        <authorList>
            <person name="Ma L."/>
            <person name="Liu K.W."/>
            <person name="Li Z."/>
            <person name="Hsiao Y.Y."/>
            <person name="Qi Y."/>
            <person name="Fu T."/>
            <person name="Tang G.D."/>
            <person name="Zhang D."/>
            <person name="Sun W.H."/>
            <person name="Liu D.K."/>
            <person name="Li Y."/>
            <person name="Chen G.Z."/>
            <person name="Liu X.D."/>
            <person name="Liao X.Y."/>
            <person name="Jiang Y.T."/>
            <person name="Yu X."/>
            <person name="Hao Y."/>
            <person name="Huang J."/>
            <person name="Zhao X.W."/>
            <person name="Ke S."/>
            <person name="Chen Y.Y."/>
            <person name="Wu W.L."/>
            <person name="Hsu J.L."/>
            <person name="Lin Y.F."/>
            <person name="Huang M.D."/>
            <person name="Li C.Y."/>
            <person name="Huang L."/>
            <person name="Wang Z.W."/>
            <person name="Zhao X."/>
            <person name="Zhong W.Y."/>
            <person name="Peng D.H."/>
            <person name="Ahmad S."/>
            <person name="Lan S."/>
            <person name="Zhang J.S."/>
            <person name="Tsai W.C."/>
            <person name="Van de Peer Y."/>
            <person name="Liu Z.J."/>
        </authorList>
    </citation>
    <scope>NUCLEOTIDE SEQUENCE</scope>
    <source>
        <strain evidence="6">CP</strain>
    </source>
</reference>
<dbReference type="PANTHER" id="PTHR33191:SF58">
    <property type="entry name" value="RIPENING-RELATED PROTEIN 1"/>
    <property type="match status" value="1"/>
</dbReference>
<dbReference type="InterPro" id="IPR036908">
    <property type="entry name" value="RlpA-like_sf"/>
</dbReference>
<keyword evidence="3" id="KW-0964">Secreted</keyword>
<feature type="compositionally biased region" description="Basic and acidic residues" evidence="5">
    <location>
        <begin position="68"/>
        <end position="82"/>
    </location>
</feature>
<dbReference type="AlphaFoldDB" id="A0AAV9CPJ2"/>
<dbReference type="SUPFAM" id="SSF50685">
    <property type="entry name" value="Barwin-like endoglucanases"/>
    <property type="match status" value="1"/>
</dbReference>
<reference evidence="6" key="2">
    <citation type="submission" date="2023-06" db="EMBL/GenBank/DDBJ databases">
        <authorList>
            <person name="Ma L."/>
            <person name="Liu K.-W."/>
            <person name="Li Z."/>
            <person name="Hsiao Y.-Y."/>
            <person name="Qi Y."/>
            <person name="Fu T."/>
            <person name="Tang G."/>
            <person name="Zhang D."/>
            <person name="Sun W.-H."/>
            <person name="Liu D.-K."/>
            <person name="Li Y."/>
            <person name="Chen G.-Z."/>
            <person name="Liu X.-D."/>
            <person name="Liao X.-Y."/>
            <person name="Jiang Y.-T."/>
            <person name="Yu X."/>
            <person name="Hao Y."/>
            <person name="Huang J."/>
            <person name="Zhao X.-W."/>
            <person name="Ke S."/>
            <person name="Chen Y.-Y."/>
            <person name="Wu W.-L."/>
            <person name="Hsu J.-L."/>
            <person name="Lin Y.-F."/>
            <person name="Huang M.-D."/>
            <person name="Li C.-Y."/>
            <person name="Huang L."/>
            <person name="Wang Z.-W."/>
            <person name="Zhao X."/>
            <person name="Zhong W.-Y."/>
            <person name="Peng D.-H."/>
            <person name="Ahmad S."/>
            <person name="Lan S."/>
            <person name="Zhang J.-S."/>
            <person name="Tsai W.-C."/>
            <person name="Van De Peer Y."/>
            <person name="Liu Z.-J."/>
        </authorList>
    </citation>
    <scope>NUCLEOTIDE SEQUENCE</scope>
    <source>
        <strain evidence="6">CP</strain>
        <tissue evidence="6">Leaves</tissue>
    </source>
</reference>
<evidence type="ECO:0000256" key="2">
    <source>
        <dbReference type="ARBA" id="ARBA00005592"/>
    </source>
</evidence>
<dbReference type="PANTHER" id="PTHR33191">
    <property type="entry name" value="RIPENING-RELATED PROTEIN 2-RELATED"/>
    <property type="match status" value="1"/>
</dbReference>
<evidence type="ECO:0000256" key="3">
    <source>
        <dbReference type="ARBA" id="ARBA00022525"/>
    </source>
</evidence>
<dbReference type="Proteomes" id="UP001180020">
    <property type="component" value="Unassembled WGS sequence"/>
</dbReference>
<evidence type="ECO:0000256" key="5">
    <source>
        <dbReference type="SAM" id="MobiDB-lite"/>
    </source>
</evidence>
<evidence type="ECO:0000256" key="4">
    <source>
        <dbReference type="ARBA" id="ARBA00022729"/>
    </source>
</evidence>
<dbReference type="InterPro" id="IPR039271">
    <property type="entry name" value="Kiwellin-like"/>
</dbReference>
<comment type="similarity">
    <text evidence="2">Belongs to the kiwellin family.</text>
</comment>